<accession>H3KG14</accession>
<dbReference type="Pfam" id="PF01925">
    <property type="entry name" value="TauE"/>
    <property type="match status" value="1"/>
</dbReference>
<organism evidence="6 7">
    <name type="scientific">Sutterella parvirubra YIT 11816</name>
    <dbReference type="NCBI Taxonomy" id="762967"/>
    <lineage>
        <taxon>Bacteria</taxon>
        <taxon>Pseudomonadati</taxon>
        <taxon>Pseudomonadota</taxon>
        <taxon>Betaproteobacteria</taxon>
        <taxon>Burkholderiales</taxon>
        <taxon>Sutterellaceae</taxon>
        <taxon>Sutterella</taxon>
    </lineage>
</organism>
<feature type="transmembrane region" description="Helical" evidence="5">
    <location>
        <begin position="12"/>
        <end position="37"/>
    </location>
</feature>
<evidence type="ECO:0000313" key="7">
    <source>
        <dbReference type="Proteomes" id="UP000004956"/>
    </source>
</evidence>
<comment type="similarity">
    <text evidence="5">Belongs to the 4-toluene sulfonate uptake permease (TSUP) (TC 2.A.102) family.</text>
</comment>
<evidence type="ECO:0000256" key="4">
    <source>
        <dbReference type="ARBA" id="ARBA00023136"/>
    </source>
</evidence>
<dbReference type="InterPro" id="IPR002781">
    <property type="entry name" value="TM_pro_TauE-like"/>
</dbReference>
<dbReference type="PANTHER" id="PTHR43483">
    <property type="entry name" value="MEMBRANE TRANSPORTER PROTEIN HI_0806-RELATED"/>
    <property type="match status" value="1"/>
</dbReference>
<dbReference type="GO" id="GO:0005886">
    <property type="term" value="C:plasma membrane"/>
    <property type="evidence" value="ECO:0007669"/>
    <property type="project" value="UniProtKB-SubCell"/>
</dbReference>
<dbReference type="OrthoDB" id="457670at2"/>
<evidence type="ECO:0000256" key="5">
    <source>
        <dbReference type="RuleBase" id="RU363041"/>
    </source>
</evidence>
<keyword evidence="2 5" id="KW-0812">Transmembrane</keyword>
<feature type="transmembrane region" description="Helical" evidence="5">
    <location>
        <begin position="138"/>
        <end position="163"/>
    </location>
</feature>
<feature type="transmembrane region" description="Helical" evidence="5">
    <location>
        <begin position="107"/>
        <end position="126"/>
    </location>
</feature>
<dbReference type="AlphaFoldDB" id="H3KG14"/>
<keyword evidence="4 5" id="KW-0472">Membrane</keyword>
<keyword evidence="5" id="KW-1003">Cell membrane</keyword>
<feature type="transmembrane region" description="Helical" evidence="5">
    <location>
        <begin position="78"/>
        <end position="101"/>
    </location>
</feature>
<feature type="transmembrane region" description="Helical" evidence="5">
    <location>
        <begin position="214"/>
        <end position="235"/>
    </location>
</feature>
<evidence type="ECO:0000256" key="1">
    <source>
        <dbReference type="ARBA" id="ARBA00004141"/>
    </source>
</evidence>
<keyword evidence="7" id="KW-1185">Reference proteome</keyword>
<keyword evidence="3 5" id="KW-1133">Transmembrane helix</keyword>
<evidence type="ECO:0000256" key="2">
    <source>
        <dbReference type="ARBA" id="ARBA00022692"/>
    </source>
</evidence>
<comment type="caution">
    <text evidence="6">The sequence shown here is derived from an EMBL/GenBank/DDBJ whole genome shotgun (WGS) entry which is preliminary data.</text>
</comment>
<evidence type="ECO:0000313" key="6">
    <source>
        <dbReference type="EMBL" id="EHY30940.1"/>
    </source>
</evidence>
<dbReference type="Proteomes" id="UP000004956">
    <property type="component" value="Unassembled WGS sequence"/>
</dbReference>
<proteinExistence type="inferred from homology"/>
<feature type="transmembrane region" description="Helical" evidence="5">
    <location>
        <begin position="247"/>
        <end position="265"/>
    </location>
</feature>
<feature type="transmembrane region" description="Helical" evidence="5">
    <location>
        <begin position="49"/>
        <end position="66"/>
    </location>
</feature>
<name>H3KG14_9BURK</name>
<comment type="subcellular location">
    <subcellularLocation>
        <location evidence="5">Cell membrane</location>
        <topology evidence="5">Multi-pass membrane protein</topology>
    </subcellularLocation>
    <subcellularLocation>
        <location evidence="1">Membrane</location>
        <topology evidence="1">Multi-pass membrane protein</topology>
    </subcellularLocation>
</comment>
<gene>
    <name evidence="6" type="ORF">HMPREF9440_01688</name>
</gene>
<dbReference type="RefSeq" id="WP_008542759.1">
    <property type="nucleotide sequence ID" value="NZ_JH604988.1"/>
</dbReference>
<sequence length="271" mass="27655">MDPIIIVELAMLGACTGFLAGLLGIGGGMVLTPFFTILLGQAGVPPEHVVHAAIATSMGTILFTSISSVRAHAARGAVLWKVALGIAPGILVGAALGAQIAGALSTFWVALIFAGFVYFSATKMFLGGKPSPSRTLPGSAGLFGAGTGIGVISALVGAGGGFISVPFLTYCNVKVHNAIGTSAALGFPIAFAGTLGYVWSGWNVPGLPAFPEMLGFVHLPGLFSVAVMSMFTAPLGARTAHAIDTKPLKRIFATLLYVLASYMLWKAVNAF</sequence>
<dbReference type="PATRIC" id="fig|762967.3.peg.1325"/>
<dbReference type="PANTHER" id="PTHR43483:SF3">
    <property type="entry name" value="MEMBRANE TRANSPORTER PROTEIN HI_0806-RELATED"/>
    <property type="match status" value="1"/>
</dbReference>
<evidence type="ECO:0000256" key="3">
    <source>
        <dbReference type="ARBA" id="ARBA00022989"/>
    </source>
</evidence>
<reference evidence="6 7" key="1">
    <citation type="submission" date="2011-11" db="EMBL/GenBank/DDBJ databases">
        <authorList>
            <person name="Weinstock G."/>
            <person name="Sodergren E."/>
            <person name="Clifton S."/>
            <person name="Fulton L."/>
            <person name="Fulton B."/>
            <person name="Courtney L."/>
            <person name="Fronick C."/>
            <person name="Harrison M."/>
            <person name="Strong C."/>
            <person name="Farmer C."/>
            <person name="Delahaunty K."/>
            <person name="Markovic C."/>
            <person name="Hall O."/>
            <person name="Minx P."/>
            <person name="Tomlinson C."/>
            <person name="Mitreva M."/>
            <person name="Hou S."/>
            <person name="Chen J."/>
            <person name="Wollam A."/>
            <person name="Pepin K.H."/>
            <person name="Johnson M."/>
            <person name="Bhonagiri V."/>
            <person name="Zhang X."/>
            <person name="Suruliraj S."/>
            <person name="Warren W."/>
            <person name="Chinwalla A."/>
            <person name="Mardis E.R."/>
            <person name="Wilson R.K."/>
        </authorList>
    </citation>
    <scope>NUCLEOTIDE SEQUENCE [LARGE SCALE GENOMIC DNA]</scope>
    <source>
        <strain evidence="6 7">YIT 11816</strain>
    </source>
</reference>
<feature type="transmembrane region" description="Helical" evidence="5">
    <location>
        <begin position="183"/>
        <end position="202"/>
    </location>
</feature>
<dbReference type="HOGENOM" id="CLU_045498_6_0_4"/>
<dbReference type="EMBL" id="AFBQ01000257">
    <property type="protein sequence ID" value="EHY30940.1"/>
    <property type="molecule type" value="Genomic_DNA"/>
</dbReference>
<protein>
    <recommendedName>
        <fullName evidence="5">Probable membrane transporter protein</fullName>
    </recommendedName>
</protein>
<dbReference type="STRING" id="762967.HMPREF9440_01688"/>